<name>A0A6J6QHL8_9ZZZZ</name>
<organism evidence="1">
    <name type="scientific">freshwater metagenome</name>
    <dbReference type="NCBI Taxonomy" id="449393"/>
    <lineage>
        <taxon>unclassified sequences</taxon>
        <taxon>metagenomes</taxon>
        <taxon>ecological metagenomes</taxon>
    </lineage>
</organism>
<proteinExistence type="predicted"/>
<sequence length="359" mass="40124">MSQLRIAVLLAADESFATLSYLHGWPRGLAADPRLRCTFINTLAPDRKLRNRWVISQCDAVVILHSVFSQGNLLRGDLALLIAGTRKPKVWFIGNEYKLMPEKMEFAENVGVNVLVSQILSEPALGLYRERLRCEVLALSNTGLDRDLFCPGPPLRERPIDVGYRAFDTPWYVGHRERVLLAEVFDDVGPRHGLLVDASYDPGDRFDEPSWAAFLQRCKTQLGCEAGTDFFELDDHTRIAVNAFIDEHPHATYDEVFARFFTNYTRPVSGRTISGRVVEAAGTMTPQVLLEGSYGGLFRPGEHYISLRKDLANLDSVLAQVADLDHCERLAAAAHEVAVTRLTYPALVTPLIEAIERAS</sequence>
<evidence type="ECO:0000313" key="1">
    <source>
        <dbReference type="EMBL" id="CAB4710032.1"/>
    </source>
</evidence>
<dbReference type="AlphaFoldDB" id="A0A6J6QHL8"/>
<reference evidence="1" key="1">
    <citation type="submission" date="2020-05" db="EMBL/GenBank/DDBJ databases">
        <authorList>
            <person name="Chiriac C."/>
            <person name="Salcher M."/>
            <person name="Ghai R."/>
            <person name="Kavagutti S V."/>
        </authorList>
    </citation>
    <scope>NUCLEOTIDE SEQUENCE</scope>
</reference>
<protein>
    <submittedName>
        <fullName evidence="1">Unannotated protein</fullName>
    </submittedName>
</protein>
<gene>
    <name evidence="1" type="ORF">UFOPK2399_01937</name>
</gene>
<dbReference type="EMBL" id="CAEZXP010000010">
    <property type="protein sequence ID" value="CAB4710032.1"/>
    <property type="molecule type" value="Genomic_DNA"/>
</dbReference>
<accession>A0A6J6QHL8</accession>